<dbReference type="EMBL" id="JAPQKP010000002">
    <property type="protein sequence ID" value="KAJ5207329.1"/>
    <property type="molecule type" value="Genomic_DNA"/>
</dbReference>
<evidence type="ECO:0000313" key="8">
    <source>
        <dbReference type="EMBL" id="KAJ5207329.1"/>
    </source>
</evidence>
<evidence type="ECO:0000256" key="4">
    <source>
        <dbReference type="ARBA" id="ARBA00022946"/>
    </source>
</evidence>
<dbReference type="Gene3D" id="3.90.1200.10">
    <property type="match status" value="1"/>
</dbReference>
<comment type="subcellular location">
    <subcellularLocation>
        <location evidence="1">Mitochondrion</location>
    </subcellularLocation>
</comment>
<comment type="caution">
    <text evidence="8">The sequence shown here is derived from an EMBL/GenBank/DDBJ whole genome shotgun (WGS) entry which is preliminary data.</text>
</comment>
<keyword evidence="4" id="KW-0809">Transit peptide</keyword>
<protein>
    <recommendedName>
        <fullName evidence="3">Altered inheritance of mitochondria protein 9, mitochondrial</fullName>
    </recommendedName>
    <alternativeName>
        <fullName evidence="6">Found in mitochondrial proteome protein 29</fullName>
    </alternativeName>
</protein>
<dbReference type="Pfam" id="PF01636">
    <property type="entry name" value="APH"/>
    <property type="match status" value="1"/>
</dbReference>
<reference evidence="8" key="1">
    <citation type="submission" date="2022-11" db="EMBL/GenBank/DDBJ databases">
        <authorList>
            <person name="Petersen C."/>
        </authorList>
    </citation>
    <scope>NUCLEOTIDE SEQUENCE</scope>
    <source>
        <strain evidence="8">IBT 16849</strain>
    </source>
</reference>
<evidence type="ECO:0000259" key="7">
    <source>
        <dbReference type="Pfam" id="PF01636"/>
    </source>
</evidence>
<dbReference type="InterPro" id="IPR002575">
    <property type="entry name" value="Aminoglycoside_PTrfase"/>
</dbReference>
<dbReference type="InterPro" id="IPR011009">
    <property type="entry name" value="Kinase-like_dom_sf"/>
</dbReference>
<evidence type="ECO:0000313" key="9">
    <source>
        <dbReference type="Proteomes" id="UP001150879"/>
    </source>
</evidence>
<keyword evidence="9" id="KW-1185">Reference proteome</keyword>
<dbReference type="InterPro" id="IPR051035">
    <property type="entry name" value="Mito_inheritance_9"/>
</dbReference>
<dbReference type="PANTHER" id="PTHR36091">
    <property type="entry name" value="ALTERED INHERITANCE OF MITOCHONDRIA PROTEIN 9, MITOCHONDRIAL"/>
    <property type="match status" value="1"/>
</dbReference>
<dbReference type="OrthoDB" id="2831558at2759"/>
<gene>
    <name evidence="8" type="ORF">N7472_003777</name>
</gene>
<dbReference type="SUPFAM" id="SSF56112">
    <property type="entry name" value="Protein kinase-like (PK-like)"/>
    <property type="match status" value="1"/>
</dbReference>
<evidence type="ECO:0000256" key="6">
    <source>
        <dbReference type="ARBA" id="ARBA00031849"/>
    </source>
</evidence>
<evidence type="ECO:0000256" key="3">
    <source>
        <dbReference type="ARBA" id="ARBA00016197"/>
    </source>
</evidence>
<name>A0A9W9MTL2_9EURO</name>
<reference evidence="8" key="2">
    <citation type="journal article" date="2023" name="IMA Fungus">
        <title>Comparative genomic study of the Penicillium genus elucidates a diverse pangenome and 15 lateral gene transfer events.</title>
        <authorList>
            <person name="Petersen C."/>
            <person name="Sorensen T."/>
            <person name="Nielsen M.R."/>
            <person name="Sondergaard T.E."/>
            <person name="Sorensen J.L."/>
            <person name="Fitzpatrick D.A."/>
            <person name="Frisvad J.C."/>
            <person name="Nielsen K.L."/>
        </authorList>
    </citation>
    <scope>NUCLEOTIDE SEQUENCE</scope>
    <source>
        <strain evidence="8">IBT 16849</strain>
    </source>
</reference>
<feature type="domain" description="Aminoglycoside phosphotransferase" evidence="7">
    <location>
        <begin position="149"/>
        <end position="187"/>
    </location>
</feature>
<proteinExistence type="inferred from homology"/>
<dbReference type="Proteomes" id="UP001150879">
    <property type="component" value="Unassembled WGS sequence"/>
</dbReference>
<sequence>MEYDEITTEAEGTPCRNTPTEAMAECFFSHHGSLYFTGDGQPLAGSHYVQDGKAVRDSEFAIGPATGRGWCDAGRSILDVDKGPWASLTQYLQAVGIRETKAIQCLKPSKQIALFCGPKLYRPGIEKKVTALSWYRKVVDALIPNDIAITRPCFWHDDLHDDNIFIDPHNPGKIASIIDWQSCHISHLFNHNIDPAFLDWDGLEPDTLDLVPRPKLSELSVRSHHERIKMDSDNAVAGTELIAEAKERMGDLWPDKGFIEHERYRDCKTALNEVKGLISEQLAETEEEKAEYERYWPFD</sequence>
<dbReference type="AlphaFoldDB" id="A0A9W9MTL2"/>
<dbReference type="GO" id="GO:0005739">
    <property type="term" value="C:mitochondrion"/>
    <property type="evidence" value="ECO:0007669"/>
    <property type="project" value="UniProtKB-SubCell"/>
</dbReference>
<accession>A0A9W9MTL2</accession>
<evidence type="ECO:0000256" key="1">
    <source>
        <dbReference type="ARBA" id="ARBA00004173"/>
    </source>
</evidence>
<evidence type="ECO:0000256" key="5">
    <source>
        <dbReference type="ARBA" id="ARBA00023128"/>
    </source>
</evidence>
<evidence type="ECO:0000256" key="2">
    <source>
        <dbReference type="ARBA" id="ARBA00005543"/>
    </source>
</evidence>
<dbReference type="PANTHER" id="PTHR36091:SF1">
    <property type="entry name" value="ALTERED INHERITANCE OF MITOCHONDRIA PROTEIN 9, MITOCHONDRIAL"/>
    <property type="match status" value="1"/>
</dbReference>
<keyword evidence="5" id="KW-0496">Mitochondrion</keyword>
<organism evidence="8 9">
    <name type="scientific">Penicillium cf. griseofulvum</name>
    <dbReference type="NCBI Taxonomy" id="2972120"/>
    <lineage>
        <taxon>Eukaryota</taxon>
        <taxon>Fungi</taxon>
        <taxon>Dikarya</taxon>
        <taxon>Ascomycota</taxon>
        <taxon>Pezizomycotina</taxon>
        <taxon>Eurotiomycetes</taxon>
        <taxon>Eurotiomycetidae</taxon>
        <taxon>Eurotiales</taxon>
        <taxon>Aspergillaceae</taxon>
        <taxon>Penicillium</taxon>
    </lineage>
</organism>
<comment type="similarity">
    <text evidence="2">Belongs to the AIM9 family.</text>
</comment>